<dbReference type="AlphaFoldDB" id="A0A364KYG2"/>
<sequence>MSSLAGNAIRKRSASVDSPFTDINGDPNARCNLSHEYLKTDPAFNPSHVARPKSSAISTSANVKPRLPRSRVAKIASKELANHIIHPRRTIIQHFESKTAKSLSKATRPYITPQADREFLAAHDALFEAEKDEEKPSRRNRDRRGTEKEPGQRGRITDSEERTSPETDTEVQRRKVELLEAHRQSILVAWITSRHMKSVRVTPSHIADFPNLDDEKFIERNGDGSEVNFRFLPLQLLLYYSQPFMARYVDVDDWKSPLDIVTLAERLVMATEPWQEWWMGIRDLYRWEKPRRTAFWYGVFSILWYTQHVVGFLYAYILYITLKNKFYPSDVVSMRESLDRALDRGAQAYRFGELVDRYGREKWLEPLLDQIAPFIRLQLGDLVAFLEITRNFYYWRDPRKTAATLFFFFSCLLITLLTDMEFCMKIVSFIVINVFFLCWPIASRYPRYRYLVSPFRWAFWDIPSYPEWAIRFLQENEALRRHEIKTRGLAHNESCYSEECQTCRETIEGDDFQDATETQDTAKDSTASKNIQTAYHDDDTTSPYVQSVFFVTFHNGHEGQLILTSEGIRFVEKPHLLTTRHKQKPLLDREPRWSYTYGQLLQMTKQHSPGLSKLTGLDRKLERLDFEFLVDPDMSASQEVFKGSVWDMETSYNTTTGAKQRTKIESVDVNQAERDEIFNLVVGWSKSRWQATSGQGDSTR</sequence>
<organism evidence="3 4">
    <name type="scientific">Talaromyces amestolkiae</name>
    <dbReference type="NCBI Taxonomy" id="1196081"/>
    <lineage>
        <taxon>Eukaryota</taxon>
        <taxon>Fungi</taxon>
        <taxon>Dikarya</taxon>
        <taxon>Ascomycota</taxon>
        <taxon>Pezizomycotina</taxon>
        <taxon>Eurotiomycetes</taxon>
        <taxon>Eurotiomycetidae</taxon>
        <taxon>Eurotiales</taxon>
        <taxon>Trichocomaceae</taxon>
        <taxon>Talaromyces</taxon>
        <taxon>Talaromyces sect. Talaromyces</taxon>
    </lineage>
</organism>
<dbReference type="EMBL" id="MIKG01000008">
    <property type="protein sequence ID" value="RAO68600.1"/>
    <property type="molecule type" value="Genomic_DNA"/>
</dbReference>
<keyword evidence="2" id="KW-1133">Transmembrane helix</keyword>
<feature type="transmembrane region" description="Helical" evidence="2">
    <location>
        <begin position="294"/>
        <end position="319"/>
    </location>
</feature>
<feature type="region of interest" description="Disordered" evidence="1">
    <location>
        <begin position="127"/>
        <end position="172"/>
    </location>
</feature>
<protein>
    <submittedName>
        <fullName evidence="3">Uncharacterized protein</fullName>
    </submittedName>
</protein>
<dbReference type="GeneID" id="63793828"/>
<accession>A0A364KYG2</accession>
<evidence type="ECO:0000256" key="2">
    <source>
        <dbReference type="SAM" id="Phobius"/>
    </source>
</evidence>
<keyword evidence="2" id="KW-0472">Membrane</keyword>
<dbReference type="GO" id="GO:0006915">
    <property type="term" value="P:apoptotic process"/>
    <property type="evidence" value="ECO:0007669"/>
    <property type="project" value="InterPro"/>
</dbReference>
<feature type="transmembrane region" description="Helical" evidence="2">
    <location>
        <begin position="401"/>
        <end position="418"/>
    </location>
</feature>
<gene>
    <name evidence="3" type="ORF">BHQ10_004612</name>
</gene>
<evidence type="ECO:0000256" key="1">
    <source>
        <dbReference type="SAM" id="MobiDB-lite"/>
    </source>
</evidence>
<name>A0A364KYG2_TALAM</name>
<dbReference type="InterPro" id="IPR037847">
    <property type="entry name" value="GRAMDC4"/>
</dbReference>
<proteinExistence type="predicted"/>
<dbReference type="STRING" id="1196081.A0A364KYG2"/>
<dbReference type="PANTHER" id="PTHR37402:SF1">
    <property type="entry name" value="GRAM DOMAIN-CONTAINING PROTEIN 4"/>
    <property type="match status" value="1"/>
</dbReference>
<feature type="transmembrane region" description="Helical" evidence="2">
    <location>
        <begin position="424"/>
        <end position="442"/>
    </location>
</feature>
<dbReference type="PANTHER" id="PTHR37402">
    <property type="entry name" value="GRAM DOMAIN-CONTAINING PROTEIN 4"/>
    <property type="match status" value="1"/>
</dbReference>
<keyword evidence="4" id="KW-1185">Reference proteome</keyword>
<feature type="region of interest" description="Disordered" evidence="1">
    <location>
        <begin position="1"/>
        <end position="25"/>
    </location>
</feature>
<evidence type="ECO:0000313" key="3">
    <source>
        <dbReference type="EMBL" id="RAO68600.1"/>
    </source>
</evidence>
<keyword evidence="2" id="KW-0812">Transmembrane</keyword>
<dbReference type="Proteomes" id="UP000249363">
    <property type="component" value="Unassembled WGS sequence"/>
</dbReference>
<comment type="caution">
    <text evidence="3">The sequence shown here is derived from an EMBL/GenBank/DDBJ whole genome shotgun (WGS) entry which is preliminary data.</text>
</comment>
<reference evidence="3 4" key="1">
    <citation type="journal article" date="2017" name="Biotechnol. Biofuels">
        <title>Differential beta-glucosidase expression as a function of carbon source availability in Talaromyces amestolkiae: a genomic and proteomic approach.</title>
        <authorList>
            <person name="de Eugenio L.I."/>
            <person name="Mendez-Liter J.A."/>
            <person name="Nieto-Dominguez M."/>
            <person name="Alonso L."/>
            <person name="Gil-Munoz J."/>
            <person name="Barriuso J."/>
            <person name="Prieto A."/>
            <person name="Martinez M.J."/>
        </authorList>
    </citation>
    <scope>NUCLEOTIDE SEQUENCE [LARGE SCALE GENOMIC DNA]</scope>
    <source>
        <strain evidence="3 4">CIB</strain>
    </source>
</reference>
<dbReference type="OrthoDB" id="1708389at2759"/>
<evidence type="ECO:0000313" key="4">
    <source>
        <dbReference type="Proteomes" id="UP000249363"/>
    </source>
</evidence>
<feature type="region of interest" description="Disordered" evidence="1">
    <location>
        <begin position="44"/>
        <end position="65"/>
    </location>
</feature>
<dbReference type="RefSeq" id="XP_040733116.1">
    <property type="nucleotide sequence ID" value="XM_040876997.1"/>
</dbReference>